<dbReference type="STRING" id="573508.A0A1E3B8D4"/>
<evidence type="ECO:0000256" key="5">
    <source>
        <dbReference type="SAM" id="Coils"/>
    </source>
</evidence>
<accession>A0A1E3B8D4</accession>
<comment type="caution">
    <text evidence="9">The sequence shown here is derived from an EMBL/GenBank/DDBJ whole genome shotgun (WGS) entry which is preliminary data.</text>
</comment>
<dbReference type="InterPro" id="IPR009011">
    <property type="entry name" value="Man6P_isomerase_rcpt-bd_dom_sf"/>
</dbReference>
<evidence type="ECO:0000313" key="10">
    <source>
        <dbReference type="Proteomes" id="UP000094569"/>
    </source>
</evidence>
<feature type="signal peptide" evidence="7">
    <location>
        <begin position="1"/>
        <end position="22"/>
    </location>
</feature>
<dbReference type="PANTHER" id="PTHR12630">
    <property type="entry name" value="N-LINKED OLIGOSACCHARIDE PROCESSING"/>
    <property type="match status" value="1"/>
</dbReference>
<keyword evidence="5" id="KW-0175">Coiled coil</keyword>
<evidence type="ECO:0000259" key="8">
    <source>
        <dbReference type="PROSITE" id="PS51914"/>
    </source>
</evidence>
<feature type="coiled-coil region" evidence="5">
    <location>
        <begin position="185"/>
        <end position="285"/>
    </location>
</feature>
<dbReference type="VEuPathDB" id="FungiDB:SI65_07573"/>
<dbReference type="Pfam" id="PF12999">
    <property type="entry name" value="PRKCSH-like"/>
    <property type="match status" value="2"/>
</dbReference>
<dbReference type="Pfam" id="PF13015">
    <property type="entry name" value="PRKCSH_1"/>
    <property type="match status" value="1"/>
</dbReference>
<dbReference type="InterPro" id="IPR044865">
    <property type="entry name" value="MRH_dom"/>
</dbReference>
<feature type="chain" id="PRO_5009123492" description="Glucosidase 2 subunit beta" evidence="7">
    <location>
        <begin position="23"/>
        <end position="566"/>
    </location>
</feature>
<evidence type="ECO:0000256" key="6">
    <source>
        <dbReference type="SAM" id="MobiDB-lite"/>
    </source>
</evidence>
<evidence type="ECO:0000256" key="2">
    <source>
        <dbReference type="ARBA" id="ARBA00022729"/>
    </source>
</evidence>
<sequence length="566" mass="63388">MIFSQSSLFLAASLAASTVVTASKNGSSRPRGVAPEFSKFYKDAETFTCISHPALQVPFSAVNDDYCDCPDGSDEPGTSACSYLSPHSPLSVADRPGANDLDLTSALPGFYCKNKGHRPSYIPFQRVNDGICDYDFCCDGSDEWARVGGTKCEDRCKELGKVWRKKEDKRQKSMTAALRKKRDLLVDAGRQQKEVEDDVQRLETEIEAYEVKVKNLEAGLEEVQKQEQSKLVKRRKKGRVNVLAEVAKGRVEELRESLIEVRKERDETRSRVKELEAILSKFKEEHNPNSDDEGVKRAVSSWEDYAAKGYSDGNQARERDLDEISKPDDEKSGVNWEHWENEEDSCEMDAVYQLAAYLPPSLVSFLEGQFIAFRGFLEKNGFLSKKTEESGPESQAVKDAREALKAEEKSLGEIRKQLRNRREDLEINYGPTSIFRALKGVCITRDAGEYTYEQCFLDQTKQNSKKGGGSMRMGNFQRIGSTTIEEVSEAGEIVTVERTTLEYARGQTCWNGPARSTKVVLECGENNEILKVSEDERCVYSMIITTPAVCAGGEEEGGAPRVKDEL</sequence>
<dbReference type="Gene3D" id="2.70.130.10">
    <property type="entry name" value="Mannose-6-phosphate receptor binding domain"/>
    <property type="match status" value="1"/>
</dbReference>
<dbReference type="EMBL" id="JXNT01000009">
    <property type="protein sequence ID" value="ODM17174.1"/>
    <property type="molecule type" value="Genomic_DNA"/>
</dbReference>
<keyword evidence="2 7" id="KW-0732">Signal</keyword>
<dbReference type="AlphaFoldDB" id="A0A1E3B8D4"/>
<evidence type="ECO:0000256" key="3">
    <source>
        <dbReference type="ARBA" id="ARBA00022824"/>
    </source>
</evidence>
<dbReference type="GO" id="GO:0006491">
    <property type="term" value="P:N-glycan processing"/>
    <property type="evidence" value="ECO:0007669"/>
    <property type="project" value="TreeGrafter"/>
</dbReference>
<protein>
    <recommendedName>
        <fullName evidence="1">Glucosidase 2 subunit beta</fullName>
    </recommendedName>
</protein>
<dbReference type="InterPro" id="IPR036607">
    <property type="entry name" value="PRKCSH"/>
</dbReference>
<dbReference type="InterPro" id="IPR039794">
    <property type="entry name" value="Gtb1-like"/>
</dbReference>
<feature type="region of interest" description="Disordered" evidence="6">
    <location>
        <begin position="309"/>
        <end position="333"/>
    </location>
</feature>
<reference evidence="9 10" key="1">
    <citation type="journal article" date="2016" name="BMC Genomics">
        <title>Comparative genomic and transcriptomic analyses of the Fuzhuan brick tea-fermentation fungus Aspergillus cristatus.</title>
        <authorList>
            <person name="Ge Y."/>
            <person name="Wang Y."/>
            <person name="Liu Y."/>
            <person name="Tan Y."/>
            <person name="Ren X."/>
            <person name="Zhang X."/>
            <person name="Hyde K.D."/>
            <person name="Liu Y."/>
            <person name="Liu Z."/>
        </authorList>
    </citation>
    <scope>NUCLEOTIDE SEQUENCE [LARGE SCALE GENOMIC DNA]</scope>
    <source>
        <strain evidence="9 10">GZAAS20.1005</strain>
    </source>
</reference>
<dbReference type="Proteomes" id="UP000094569">
    <property type="component" value="Unassembled WGS sequence"/>
</dbReference>
<feature type="compositionally biased region" description="Basic and acidic residues" evidence="6">
    <location>
        <begin position="315"/>
        <end position="332"/>
    </location>
</feature>
<evidence type="ECO:0000256" key="1">
    <source>
        <dbReference type="ARBA" id="ARBA00022387"/>
    </source>
</evidence>
<dbReference type="GO" id="GO:0017177">
    <property type="term" value="C:glucosidase II complex"/>
    <property type="evidence" value="ECO:0007669"/>
    <property type="project" value="TreeGrafter"/>
</dbReference>
<keyword evidence="10" id="KW-1185">Reference proteome</keyword>
<proteinExistence type="predicted"/>
<organism evidence="9 10">
    <name type="scientific">Aspergillus cristatus</name>
    <name type="common">Chinese Fuzhuan brick tea-fermentation fungus</name>
    <name type="synonym">Eurotium cristatum</name>
    <dbReference type="NCBI Taxonomy" id="573508"/>
    <lineage>
        <taxon>Eukaryota</taxon>
        <taxon>Fungi</taxon>
        <taxon>Dikarya</taxon>
        <taxon>Ascomycota</taxon>
        <taxon>Pezizomycotina</taxon>
        <taxon>Eurotiomycetes</taxon>
        <taxon>Eurotiomycetidae</taxon>
        <taxon>Eurotiales</taxon>
        <taxon>Aspergillaceae</taxon>
        <taxon>Aspergillus</taxon>
        <taxon>Aspergillus subgen. Aspergillus</taxon>
    </lineage>
</organism>
<name>A0A1E3B8D4_ASPCR</name>
<dbReference type="InterPro" id="IPR028146">
    <property type="entry name" value="PRKCSH_N"/>
</dbReference>
<feature type="domain" description="MRH" evidence="8">
    <location>
        <begin position="423"/>
        <end position="552"/>
    </location>
</feature>
<evidence type="ECO:0000256" key="4">
    <source>
        <dbReference type="ARBA" id="ARBA00023157"/>
    </source>
</evidence>
<dbReference type="PROSITE" id="PS51914">
    <property type="entry name" value="MRH"/>
    <property type="match status" value="1"/>
</dbReference>
<dbReference type="PANTHER" id="PTHR12630:SF1">
    <property type="entry name" value="GLUCOSIDASE 2 SUBUNIT BETA"/>
    <property type="match status" value="1"/>
</dbReference>
<feature type="coiled-coil region" evidence="5">
    <location>
        <begin position="397"/>
        <end position="428"/>
    </location>
</feature>
<gene>
    <name evidence="9" type="ORF">SI65_07573</name>
</gene>
<evidence type="ECO:0000313" key="9">
    <source>
        <dbReference type="EMBL" id="ODM17174.1"/>
    </source>
</evidence>
<dbReference type="OrthoDB" id="28322at2759"/>
<evidence type="ECO:0000256" key="7">
    <source>
        <dbReference type="SAM" id="SignalP"/>
    </source>
</evidence>
<keyword evidence="4" id="KW-1015">Disulfide bond</keyword>
<keyword evidence="3" id="KW-0256">Endoplasmic reticulum</keyword>
<dbReference type="SUPFAM" id="SSF50911">
    <property type="entry name" value="Mannose 6-phosphate receptor domain"/>
    <property type="match status" value="1"/>
</dbReference>